<comment type="caution">
    <text evidence="1">The sequence shown here is derived from an EMBL/GenBank/DDBJ whole genome shotgun (WGS) entry which is preliminary data.</text>
</comment>
<dbReference type="Proteomes" id="UP000605676">
    <property type="component" value="Unassembled WGS sequence"/>
</dbReference>
<keyword evidence="2" id="KW-1185">Reference proteome</keyword>
<dbReference type="EMBL" id="JAENRR010000162">
    <property type="protein sequence ID" value="MBK3520064.1"/>
    <property type="molecule type" value="Genomic_DNA"/>
</dbReference>
<evidence type="ECO:0000313" key="2">
    <source>
        <dbReference type="Proteomes" id="UP000605676"/>
    </source>
</evidence>
<evidence type="ECO:0000313" key="1">
    <source>
        <dbReference type="EMBL" id="MBK3520064.1"/>
    </source>
</evidence>
<protein>
    <submittedName>
        <fullName evidence="1">Uncharacterized protein</fullName>
    </submittedName>
</protein>
<gene>
    <name evidence="1" type="ORF">JIV24_22220</name>
</gene>
<accession>A0ABS1HQX9</accession>
<proteinExistence type="predicted"/>
<organism evidence="1 2">
    <name type="scientific">Carboxylicivirga marina</name>
    <dbReference type="NCBI Taxonomy" id="2800988"/>
    <lineage>
        <taxon>Bacteria</taxon>
        <taxon>Pseudomonadati</taxon>
        <taxon>Bacteroidota</taxon>
        <taxon>Bacteroidia</taxon>
        <taxon>Marinilabiliales</taxon>
        <taxon>Marinilabiliaceae</taxon>
        <taxon>Carboxylicivirga</taxon>
    </lineage>
</organism>
<sequence>MKHLLLYLITFSFCTEVIICQNIPHDKEFKKGHIMLLDSTKQEGYLNFYASHTGKVKFKKTLSEELIKYSPDEIISFSVGTIKFESIKNIKVIGPMGSYAPLKKCFGEVLTKGKVSINLIYYIGHDPFSSSNKYYHNFCLTQYANGTKSTICLPYNQRLKKKRIEKEKMKLIDFLNVEGEIKTLILSMSRESGLSETVEIIKKYNSLL</sequence>
<reference evidence="1 2" key="1">
    <citation type="submission" date="2021-01" db="EMBL/GenBank/DDBJ databases">
        <title>Carboxyliciviraga sp.nov., isolated from coastal sediments.</title>
        <authorList>
            <person name="Lu D."/>
            <person name="Zhang T."/>
        </authorList>
    </citation>
    <scope>NUCLEOTIDE SEQUENCE [LARGE SCALE GENOMIC DNA]</scope>
    <source>
        <strain evidence="1 2">N1Y132</strain>
    </source>
</reference>
<name>A0ABS1HQX9_9BACT</name>